<proteinExistence type="predicted"/>
<reference evidence="3 4" key="1">
    <citation type="submission" date="2018-06" db="EMBL/GenBank/DDBJ databases">
        <authorList>
            <consortium name="Pathogen Informatics"/>
            <person name="Doyle S."/>
        </authorList>
    </citation>
    <scope>NUCLEOTIDE SEQUENCE [LARGE SCALE GENOMIC DNA]</scope>
    <source>
        <strain evidence="3 4">NCTC11685</strain>
    </source>
</reference>
<evidence type="ECO:0000313" key="4">
    <source>
        <dbReference type="Proteomes" id="UP000254863"/>
    </source>
</evidence>
<name>A0A7H4PLF9_9ENTR</name>
<dbReference type="AlphaFoldDB" id="A0A7H4PLF9"/>
<organism evidence="3 4">
    <name type="scientific">Klebsiella michiganensis</name>
    <dbReference type="NCBI Taxonomy" id="1134687"/>
    <lineage>
        <taxon>Bacteria</taxon>
        <taxon>Pseudomonadati</taxon>
        <taxon>Pseudomonadota</taxon>
        <taxon>Gammaproteobacteria</taxon>
        <taxon>Enterobacterales</taxon>
        <taxon>Enterobacteriaceae</taxon>
        <taxon>Klebsiella/Raoultella group</taxon>
        <taxon>Klebsiella</taxon>
    </lineage>
</organism>
<sequence length="96" mass="9727">MAAVAVVLSLHHRSAGDAPAPPDAHRQPLCHHEGKSVPGPRAAAGEVALGSGGVVVVAWLTVTIGVPLIGVALRAFISNWGVGVSLWDELSLADVP</sequence>
<keyword evidence="2" id="KW-0812">Transmembrane</keyword>
<keyword evidence="2" id="KW-0472">Membrane</keyword>
<keyword evidence="2" id="KW-1133">Transmembrane helix</keyword>
<comment type="caution">
    <text evidence="3">The sequence shown here is derived from an EMBL/GenBank/DDBJ whole genome shotgun (WGS) entry which is preliminary data.</text>
</comment>
<dbReference type="EMBL" id="UGMS01000003">
    <property type="protein sequence ID" value="STW79232.1"/>
    <property type="molecule type" value="Genomic_DNA"/>
</dbReference>
<feature type="transmembrane region" description="Helical" evidence="2">
    <location>
        <begin position="56"/>
        <end position="77"/>
    </location>
</feature>
<dbReference type="Proteomes" id="UP000254863">
    <property type="component" value="Unassembled WGS sequence"/>
</dbReference>
<gene>
    <name evidence="3" type="ORF">NCTC11685_06559</name>
</gene>
<accession>A0A7H4PLF9</accession>
<evidence type="ECO:0000256" key="1">
    <source>
        <dbReference type="SAM" id="MobiDB-lite"/>
    </source>
</evidence>
<evidence type="ECO:0000256" key="2">
    <source>
        <dbReference type="SAM" id="Phobius"/>
    </source>
</evidence>
<protein>
    <submittedName>
        <fullName evidence="3">Ferric iron ABC transporter</fullName>
    </submittedName>
</protein>
<evidence type="ECO:0000313" key="3">
    <source>
        <dbReference type="EMBL" id="STW79232.1"/>
    </source>
</evidence>
<feature type="compositionally biased region" description="Basic and acidic residues" evidence="1">
    <location>
        <begin position="23"/>
        <end position="35"/>
    </location>
</feature>
<feature type="region of interest" description="Disordered" evidence="1">
    <location>
        <begin position="13"/>
        <end position="38"/>
    </location>
</feature>